<organism evidence="1 2">
    <name type="scientific">Blastocystis sp. subtype 1 (strain ATCC 50177 / NandII)</name>
    <dbReference type="NCBI Taxonomy" id="478820"/>
    <lineage>
        <taxon>Eukaryota</taxon>
        <taxon>Sar</taxon>
        <taxon>Stramenopiles</taxon>
        <taxon>Bigyra</taxon>
        <taxon>Opalozoa</taxon>
        <taxon>Opalinata</taxon>
        <taxon>Blastocystidae</taxon>
        <taxon>Blastocystis</taxon>
    </lineage>
</organism>
<dbReference type="OrthoDB" id="16955at2759"/>
<dbReference type="GO" id="GO:0005634">
    <property type="term" value="C:nucleus"/>
    <property type="evidence" value="ECO:0007669"/>
    <property type="project" value="TreeGrafter"/>
</dbReference>
<dbReference type="PANTHER" id="PTHR13223:SF2">
    <property type="entry name" value="ACIDIC FIBROBLAST GROWTH FACTOR INTRACELLULAR-BINDING PROTEIN"/>
    <property type="match status" value="1"/>
</dbReference>
<name>A0A196SCM1_BLAHN</name>
<comment type="caution">
    <text evidence="1">The sequence shown here is derived from an EMBL/GenBank/DDBJ whole genome shotgun (WGS) entry which is preliminary data.</text>
</comment>
<sequence>MSESYSVISEVFIGDPVNFRKDIFDFWLRGLSTDMAIRKMKESLQIADANDENTQEFISEDVFDSYRIFDFFKESLFVNSWSIVDFNANQKEYMCEAYFAIDDRLFFDILSIGIGERRRSILPNQRILSKRLHDVFEGVKVMLHFVECFEDQRSLVSALNTRFHIRTETAKTYLCLLFLLVDNQEGETLKSKLRMERNVICRIVWYMLTHWTVGVDSSSPEGGFTKGITNPRSLRYSPEFLSKCKSVSNTLLEKANEKKNWQIKAVDPTSVEAIMKRIAVSMSVFDEKKSRTRLFCEVVSAKIGDAFDKHKYGVKEMVDCLSQCKAMILTIVPQEADFVESYMELCRLLLQSLYEANNQFFGVSSK</sequence>
<reference evidence="1 2" key="1">
    <citation type="submission" date="2016-05" db="EMBL/GenBank/DDBJ databases">
        <title>Nuclear genome of Blastocystis sp. subtype 1 NandII.</title>
        <authorList>
            <person name="Gentekaki E."/>
            <person name="Curtis B."/>
            <person name="Stairs C."/>
            <person name="Eme L."/>
            <person name="Herman E."/>
            <person name="Klimes V."/>
            <person name="Arias M.C."/>
            <person name="Elias M."/>
            <person name="Hilliou F."/>
            <person name="Klute M."/>
            <person name="Malik S.-B."/>
            <person name="Pightling A."/>
            <person name="Rachubinski R."/>
            <person name="Salas D."/>
            <person name="Schlacht A."/>
            <person name="Suga H."/>
            <person name="Archibald J."/>
            <person name="Ball S.G."/>
            <person name="Clark G."/>
            <person name="Dacks J."/>
            <person name="Van Der Giezen M."/>
            <person name="Tsaousis A."/>
            <person name="Roger A."/>
        </authorList>
    </citation>
    <scope>NUCLEOTIDE SEQUENCE [LARGE SCALE GENOMIC DNA]</scope>
    <source>
        <strain evidence="2">ATCC 50177 / NandII</strain>
    </source>
</reference>
<dbReference type="Pfam" id="PF05427">
    <property type="entry name" value="FIBP"/>
    <property type="match status" value="1"/>
</dbReference>
<dbReference type="AlphaFoldDB" id="A0A196SCM1"/>
<gene>
    <name evidence="1" type="ORF">AV274_4562</name>
</gene>
<proteinExistence type="predicted"/>
<evidence type="ECO:0000313" key="1">
    <source>
        <dbReference type="EMBL" id="OAO13754.1"/>
    </source>
</evidence>
<dbReference type="EMBL" id="LXWW01000329">
    <property type="protein sequence ID" value="OAO13754.1"/>
    <property type="molecule type" value="Genomic_DNA"/>
</dbReference>
<evidence type="ECO:0000313" key="2">
    <source>
        <dbReference type="Proteomes" id="UP000078348"/>
    </source>
</evidence>
<dbReference type="Proteomes" id="UP000078348">
    <property type="component" value="Unassembled WGS sequence"/>
</dbReference>
<keyword evidence="2" id="KW-1185">Reference proteome</keyword>
<protein>
    <submittedName>
        <fullName evidence="1">Uncharacterized protein</fullName>
    </submittedName>
</protein>
<accession>A0A196SCM1</accession>
<dbReference type="PANTHER" id="PTHR13223">
    <property type="entry name" value="ACIDIC FIBROBLAST GROWTH FACTOR INTRACELLULAR BINDING PROTEIN"/>
    <property type="match status" value="1"/>
</dbReference>
<dbReference type="InterPro" id="IPR008614">
    <property type="entry name" value="FIBP"/>
</dbReference>